<dbReference type="InterPro" id="IPR045095">
    <property type="entry name" value="ACDP"/>
</dbReference>
<dbReference type="InterPro" id="IPR046342">
    <property type="entry name" value="CBS_dom_sf"/>
</dbReference>
<dbReference type="GO" id="GO:0030026">
    <property type="term" value="P:intracellular manganese ion homeostasis"/>
    <property type="evidence" value="ECO:0007669"/>
    <property type="project" value="TreeGrafter"/>
</dbReference>
<dbReference type="GO" id="GO:0005737">
    <property type="term" value="C:cytoplasm"/>
    <property type="evidence" value="ECO:0007669"/>
    <property type="project" value="TreeGrafter"/>
</dbReference>
<evidence type="ECO:0000313" key="3">
    <source>
        <dbReference type="EMBL" id="RZC20789.1"/>
    </source>
</evidence>
<dbReference type="Proteomes" id="UP000289340">
    <property type="component" value="Chromosome 3"/>
</dbReference>
<dbReference type="PANTHER" id="PTHR12064">
    <property type="entry name" value="METAL TRANSPORTER CNNM"/>
    <property type="match status" value="1"/>
</dbReference>
<dbReference type="Gene3D" id="3.10.580.10">
    <property type="entry name" value="CBS-domain"/>
    <property type="match status" value="2"/>
</dbReference>
<accession>A0A445LCI5</accession>
<feature type="region of interest" description="Disordered" evidence="2">
    <location>
        <begin position="109"/>
        <end position="131"/>
    </location>
</feature>
<sequence>VLDVLLGHNHALFRRAQLKALGSIHSQEAGKGGELTHDEATIISGALDLTEKTAQEAMTPIESTFSLDVASKLDWVPADMPLYDILNEFQKGSSHMAAVIKVIRERSNPQNVEDGEEINVEDWHHHPGGRV</sequence>
<gene>
    <name evidence="3" type="ORF">D0Y65_007234</name>
</gene>
<dbReference type="AlphaFoldDB" id="A0A445LCI5"/>
<evidence type="ECO:0000256" key="1">
    <source>
        <dbReference type="ARBA" id="ARBA00022737"/>
    </source>
</evidence>
<evidence type="ECO:0000313" key="4">
    <source>
        <dbReference type="Proteomes" id="UP000289340"/>
    </source>
</evidence>
<organism evidence="3 4">
    <name type="scientific">Glycine soja</name>
    <name type="common">Wild soybean</name>
    <dbReference type="NCBI Taxonomy" id="3848"/>
    <lineage>
        <taxon>Eukaryota</taxon>
        <taxon>Viridiplantae</taxon>
        <taxon>Streptophyta</taxon>
        <taxon>Embryophyta</taxon>
        <taxon>Tracheophyta</taxon>
        <taxon>Spermatophyta</taxon>
        <taxon>Magnoliopsida</taxon>
        <taxon>eudicotyledons</taxon>
        <taxon>Gunneridae</taxon>
        <taxon>Pentapetalae</taxon>
        <taxon>rosids</taxon>
        <taxon>fabids</taxon>
        <taxon>Fabales</taxon>
        <taxon>Fabaceae</taxon>
        <taxon>Papilionoideae</taxon>
        <taxon>50 kb inversion clade</taxon>
        <taxon>NPAAA clade</taxon>
        <taxon>indigoferoid/millettioid clade</taxon>
        <taxon>Phaseoleae</taxon>
        <taxon>Glycine</taxon>
        <taxon>Glycine subgen. Soja</taxon>
    </lineage>
</organism>
<keyword evidence="4" id="KW-1185">Reference proteome</keyword>
<dbReference type="EMBL" id="QZWG01000003">
    <property type="protein sequence ID" value="RZC20789.1"/>
    <property type="molecule type" value="Genomic_DNA"/>
</dbReference>
<reference evidence="3 4" key="1">
    <citation type="submission" date="2018-09" db="EMBL/GenBank/DDBJ databases">
        <title>A high-quality reference genome of wild soybean provides a powerful tool to mine soybean genomes.</title>
        <authorList>
            <person name="Xie M."/>
            <person name="Chung C.Y.L."/>
            <person name="Li M.-W."/>
            <person name="Wong F.-L."/>
            <person name="Chan T.-F."/>
            <person name="Lam H.-M."/>
        </authorList>
    </citation>
    <scope>NUCLEOTIDE SEQUENCE [LARGE SCALE GENOMIC DNA]</scope>
    <source>
        <strain evidence="4">cv. W05</strain>
        <tissue evidence="3">Hypocotyl of etiolated seedlings</tissue>
    </source>
</reference>
<dbReference type="PANTHER" id="PTHR12064:SF97">
    <property type="entry name" value="METAL TRANSPORTER CNNM-5"/>
    <property type="match status" value="1"/>
</dbReference>
<proteinExistence type="predicted"/>
<keyword evidence="1" id="KW-0677">Repeat</keyword>
<protein>
    <submittedName>
        <fullName evidence="3">DUF21 domain-containing protein</fullName>
    </submittedName>
</protein>
<comment type="caution">
    <text evidence="3">The sequence shown here is derived from an EMBL/GenBank/DDBJ whole genome shotgun (WGS) entry which is preliminary data.</text>
</comment>
<feature type="non-terminal residue" evidence="3">
    <location>
        <position position="1"/>
    </location>
</feature>
<evidence type="ECO:0000256" key="2">
    <source>
        <dbReference type="SAM" id="MobiDB-lite"/>
    </source>
</evidence>
<dbReference type="GO" id="GO:0010960">
    <property type="term" value="P:magnesium ion homeostasis"/>
    <property type="evidence" value="ECO:0007669"/>
    <property type="project" value="InterPro"/>
</dbReference>
<name>A0A445LCI5_GLYSO</name>